<dbReference type="Gene3D" id="1.20.1090.10">
    <property type="entry name" value="Dehydroquinate synthase-like - alpha domain"/>
    <property type="match status" value="1"/>
</dbReference>
<keyword evidence="9" id="KW-1208">Phospholipid metabolism</keyword>
<evidence type="ECO:0000256" key="6">
    <source>
        <dbReference type="ARBA" id="ARBA00023027"/>
    </source>
</evidence>
<dbReference type="EMBL" id="CP101462">
    <property type="protein sequence ID" value="UTT43457.1"/>
    <property type="molecule type" value="Genomic_DNA"/>
</dbReference>
<dbReference type="InterPro" id="IPR032837">
    <property type="entry name" value="G1PDH"/>
</dbReference>
<evidence type="ECO:0000256" key="3">
    <source>
        <dbReference type="ARBA" id="ARBA00022723"/>
    </source>
</evidence>
<protein>
    <submittedName>
        <fullName evidence="10">Sn-glycerol-1-phosphate dehydrogenase</fullName>
    </submittedName>
</protein>
<keyword evidence="6" id="KW-0520">NAD</keyword>
<dbReference type="RefSeq" id="WP_255177841.1">
    <property type="nucleotide sequence ID" value="NZ_CP101462.1"/>
</dbReference>
<gene>
    <name evidence="10" type="ORF">NMQ00_02860</name>
</gene>
<keyword evidence="1" id="KW-0963">Cytoplasm</keyword>
<keyword evidence="7" id="KW-0443">Lipid metabolism</keyword>
<evidence type="ECO:0000313" key="10">
    <source>
        <dbReference type="EMBL" id="UTT43457.1"/>
    </source>
</evidence>
<reference evidence="10" key="1">
    <citation type="submission" date="2022-07" db="EMBL/GenBank/DDBJ databases">
        <title>Complete genome of CX2.</title>
        <authorList>
            <person name="Cao G."/>
        </authorList>
    </citation>
    <scope>NUCLEOTIDE SEQUENCE</scope>
    <source>
        <strain evidence="10">CX2</strain>
    </source>
</reference>
<dbReference type="Pfam" id="PF13685">
    <property type="entry name" value="Fe-ADH_2"/>
    <property type="match status" value="1"/>
</dbReference>
<dbReference type="SUPFAM" id="SSF56796">
    <property type="entry name" value="Dehydroquinate synthase-like"/>
    <property type="match status" value="1"/>
</dbReference>
<keyword evidence="8" id="KW-0594">Phospholipid biosynthesis</keyword>
<dbReference type="CDD" id="cd08175">
    <property type="entry name" value="G1PDH"/>
    <property type="match status" value="1"/>
</dbReference>
<sequence length="389" mass="42822">MNLEQINEHVQACDCGNPHHAITIERMVASEHVWVELAAFVHEKEWNHLLVVADTNTERVGFLPLREALMDIGVDVSLVSLQADEQGDVLAEERSVVQVLLQQDETVDALIALGAGTIHDVTRFCAAKTKVPFISVPTAPSVDGFTSKGAPLIVRGKKITYQLVSPIAVFVPSQVIRKAPDALIAAGVGDMLGKYTSLLDWRFGAFDGGEPFCPVAASLTEQALQSCVDALPAIYKRDADGLDQLMESLLLSGVAMLIFGHSHPASGGEHHLSHYWEMDFIANHRPAILHGTKVAIATMELIDSYKTMMLEWPDTPGALRAWAEQMPTRQKLEHIFHALQAPLRPDEIGVSSLLLASSKREAYRLRERHTLLKHMSLNRTQSEVGERSL</sequence>
<evidence type="ECO:0000256" key="8">
    <source>
        <dbReference type="ARBA" id="ARBA00023209"/>
    </source>
</evidence>
<evidence type="ECO:0000256" key="5">
    <source>
        <dbReference type="ARBA" id="ARBA00023002"/>
    </source>
</evidence>
<keyword evidence="3" id="KW-0479">Metal-binding</keyword>
<keyword evidence="2" id="KW-0444">Lipid biosynthesis</keyword>
<proteinExistence type="predicted"/>
<keyword evidence="11" id="KW-1185">Reference proteome</keyword>
<evidence type="ECO:0000256" key="9">
    <source>
        <dbReference type="ARBA" id="ARBA00023264"/>
    </source>
</evidence>
<dbReference type="PANTHER" id="PTHR43616">
    <property type="entry name" value="GLYCEROL DEHYDROGENASE"/>
    <property type="match status" value="1"/>
</dbReference>
<evidence type="ECO:0000256" key="2">
    <source>
        <dbReference type="ARBA" id="ARBA00022516"/>
    </source>
</evidence>
<dbReference type="PANTHER" id="PTHR43616:SF5">
    <property type="entry name" value="GLYCEROL DEHYDROGENASE 1"/>
    <property type="match status" value="1"/>
</dbReference>
<keyword evidence="4" id="KW-0521">NADP</keyword>
<name>A0ABY5FQI6_9BACL</name>
<evidence type="ECO:0000313" key="11">
    <source>
        <dbReference type="Proteomes" id="UP001060325"/>
    </source>
</evidence>
<dbReference type="Proteomes" id="UP001060325">
    <property type="component" value="Chromosome"/>
</dbReference>
<evidence type="ECO:0000256" key="1">
    <source>
        <dbReference type="ARBA" id="ARBA00022490"/>
    </source>
</evidence>
<dbReference type="Gene3D" id="3.40.50.1970">
    <property type="match status" value="1"/>
</dbReference>
<organism evidence="10 11">
    <name type="scientific">Exiguobacterium aurantiacum</name>
    <dbReference type="NCBI Taxonomy" id="33987"/>
    <lineage>
        <taxon>Bacteria</taxon>
        <taxon>Bacillati</taxon>
        <taxon>Bacillota</taxon>
        <taxon>Bacilli</taxon>
        <taxon>Bacillales</taxon>
        <taxon>Bacillales Family XII. Incertae Sedis</taxon>
        <taxon>Exiguobacterium</taxon>
    </lineage>
</organism>
<keyword evidence="5" id="KW-0560">Oxidoreductase</keyword>
<accession>A0ABY5FQI6</accession>
<dbReference type="InterPro" id="IPR016205">
    <property type="entry name" value="Glycerol_DH"/>
</dbReference>
<evidence type="ECO:0000256" key="4">
    <source>
        <dbReference type="ARBA" id="ARBA00022857"/>
    </source>
</evidence>
<evidence type="ECO:0000256" key="7">
    <source>
        <dbReference type="ARBA" id="ARBA00023098"/>
    </source>
</evidence>